<evidence type="ECO:0000256" key="1">
    <source>
        <dbReference type="ARBA" id="ARBA00022505"/>
    </source>
</evidence>
<dbReference type="SUPFAM" id="SSF50331">
    <property type="entry name" value="MOP-like"/>
    <property type="match status" value="1"/>
</dbReference>
<dbReference type="GO" id="GO:0016787">
    <property type="term" value="F:hydrolase activity"/>
    <property type="evidence" value="ECO:0007669"/>
    <property type="project" value="UniProtKB-KW"/>
</dbReference>
<protein>
    <submittedName>
        <fullName evidence="4">TOBE domain protein</fullName>
        <ecNumber evidence="4">3.6.3.29</ecNumber>
    </submittedName>
</protein>
<dbReference type="HOGENOM" id="CLU_2418466_0_0_5"/>
<dbReference type="RefSeq" id="WP_007006620.1">
    <property type="nucleotide sequence ID" value="NZ_GG771223.1"/>
</dbReference>
<feature type="non-terminal residue" evidence="4">
    <location>
        <position position="1"/>
    </location>
</feature>
<dbReference type="Pfam" id="PF03459">
    <property type="entry name" value="TOBE"/>
    <property type="match status" value="1"/>
</dbReference>
<dbReference type="Proteomes" id="UP000005324">
    <property type="component" value="Unassembled WGS sequence"/>
</dbReference>
<feature type="domain" description="Mop" evidence="3">
    <location>
        <begin position="21"/>
        <end position="87"/>
    </location>
</feature>
<reference evidence="4 5" key="1">
    <citation type="submission" date="2010-04" db="EMBL/GenBank/DDBJ databases">
        <authorList>
            <person name="Qin X."/>
            <person name="Bachman B."/>
            <person name="Battles P."/>
            <person name="Bell A."/>
            <person name="Bess C."/>
            <person name="Bickham C."/>
            <person name="Chaboub L."/>
            <person name="Chen D."/>
            <person name="Coyle M."/>
            <person name="Deiros D.R."/>
            <person name="Dinh H."/>
            <person name="Forbes L."/>
            <person name="Fowler G."/>
            <person name="Francisco L."/>
            <person name="Fu Q."/>
            <person name="Gubbala S."/>
            <person name="Hale W."/>
            <person name="Han Y."/>
            <person name="Hemphill L."/>
            <person name="Highlander S.K."/>
            <person name="Hirani K."/>
            <person name="Hogues M."/>
            <person name="Jackson L."/>
            <person name="Jakkamsetti A."/>
            <person name="Javaid M."/>
            <person name="Jiang H."/>
            <person name="Korchina V."/>
            <person name="Kovar C."/>
            <person name="Lara F."/>
            <person name="Lee S."/>
            <person name="Mata R."/>
            <person name="Mathew T."/>
            <person name="Moen C."/>
            <person name="Morales K."/>
            <person name="Munidasa M."/>
            <person name="Nazareth L."/>
            <person name="Ngo R."/>
            <person name="Nguyen L."/>
            <person name="Okwuonu G."/>
            <person name="Ongeri F."/>
            <person name="Patil S."/>
            <person name="Petrosino J."/>
            <person name="Pham C."/>
            <person name="Pham P."/>
            <person name="Pu L.-L."/>
            <person name="Puazo M."/>
            <person name="Raj R."/>
            <person name="Reid J."/>
            <person name="Rouhana J."/>
            <person name="Saada N."/>
            <person name="Shang Y."/>
            <person name="Simmons D."/>
            <person name="Thornton R."/>
            <person name="Warren J."/>
            <person name="Weissenberger G."/>
            <person name="Zhang J."/>
            <person name="Zhang L."/>
            <person name="Zhou C."/>
            <person name="Zhu D."/>
            <person name="Muzny D."/>
            <person name="Worley K."/>
            <person name="Gibbs R."/>
        </authorList>
    </citation>
    <scope>NUCLEOTIDE SEQUENCE [LARGE SCALE GENOMIC DNA]</scope>
    <source>
        <strain evidence="4 5">ATCC 49957</strain>
    </source>
</reference>
<evidence type="ECO:0000313" key="5">
    <source>
        <dbReference type="Proteomes" id="UP000005324"/>
    </source>
</evidence>
<dbReference type="InterPro" id="IPR008995">
    <property type="entry name" value="Mo/tungstate-bd_C_term_dom"/>
</dbReference>
<dbReference type="PROSITE" id="PS51866">
    <property type="entry name" value="MOP"/>
    <property type="match status" value="1"/>
</dbReference>
<dbReference type="EC" id="3.6.3.29" evidence="4"/>
<keyword evidence="1 2" id="KW-0500">Molybdenum</keyword>
<dbReference type="EMBL" id="ADVL01000042">
    <property type="protein sequence ID" value="EFH13561.1"/>
    <property type="molecule type" value="Genomic_DNA"/>
</dbReference>
<dbReference type="AlphaFoldDB" id="D5RGK7"/>
<dbReference type="InterPro" id="IPR004606">
    <property type="entry name" value="Mop_domain"/>
</dbReference>
<accession>D5RGK7</accession>
<comment type="caution">
    <text evidence="4">The sequence shown here is derived from an EMBL/GenBank/DDBJ whole genome shotgun (WGS) entry which is preliminary data.</text>
</comment>
<dbReference type="Gene3D" id="2.40.50.100">
    <property type="match status" value="1"/>
</dbReference>
<gene>
    <name evidence="4" type="primary">modC2</name>
    <name evidence="4" type="ORF">HMPREF0731_0216</name>
</gene>
<proteinExistence type="predicted"/>
<dbReference type="InterPro" id="IPR005116">
    <property type="entry name" value="Transp-assoc_OB_typ1"/>
</dbReference>
<name>D5RGK7_9PROT</name>
<evidence type="ECO:0000256" key="2">
    <source>
        <dbReference type="PROSITE-ProRule" id="PRU01213"/>
    </source>
</evidence>
<organism evidence="4 5">
    <name type="scientific">Pseudoroseomonas cervicalis ATCC 49957</name>
    <dbReference type="NCBI Taxonomy" id="525371"/>
    <lineage>
        <taxon>Bacteria</taxon>
        <taxon>Pseudomonadati</taxon>
        <taxon>Pseudomonadota</taxon>
        <taxon>Alphaproteobacteria</taxon>
        <taxon>Acetobacterales</taxon>
        <taxon>Roseomonadaceae</taxon>
        <taxon>Roseomonas</taxon>
    </lineage>
</organism>
<keyword evidence="4" id="KW-0378">Hydrolase</keyword>
<dbReference type="GO" id="GO:0015689">
    <property type="term" value="P:molybdate ion transport"/>
    <property type="evidence" value="ECO:0007669"/>
    <property type="project" value="InterPro"/>
</dbReference>
<evidence type="ECO:0000313" key="4">
    <source>
        <dbReference type="EMBL" id="EFH13561.1"/>
    </source>
</evidence>
<evidence type="ECO:0000259" key="3">
    <source>
        <dbReference type="PROSITE" id="PS51866"/>
    </source>
</evidence>
<keyword evidence="5" id="KW-1185">Reference proteome</keyword>
<sequence length="92" mass="9723">SRLRLRLRARDVAVATAPLPGLSIGNQLPAVLEAIEPGPPHERMLRLRVGEAVLLARLTEDAVRRLSLVSGQPVWALVKSVAFSGGAAEAAP</sequence>